<protein>
    <submittedName>
        <fullName evidence="1">Uncharacterized protein</fullName>
    </submittedName>
</protein>
<proteinExistence type="predicted"/>
<name>A0A497XNS2_9AQUI</name>
<dbReference type="EMBL" id="RCCJ01000001">
    <property type="protein sequence ID" value="RLJ70616.1"/>
    <property type="molecule type" value="Genomic_DNA"/>
</dbReference>
<reference evidence="1 2" key="1">
    <citation type="submission" date="2018-10" db="EMBL/GenBank/DDBJ databases">
        <title>Genomic Encyclopedia of Archaeal and Bacterial Type Strains, Phase II (KMG-II): from individual species to whole genera.</title>
        <authorList>
            <person name="Goeker M."/>
        </authorList>
    </citation>
    <scope>NUCLEOTIDE SEQUENCE [LARGE SCALE GENOMIC DNA]</scope>
    <source>
        <strain evidence="1 2">DSM 16510</strain>
    </source>
</reference>
<dbReference type="AlphaFoldDB" id="A0A497XNS2"/>
<dbReference type="RefSeq" id="WP_121010557.1">
    <property type="nucleotide sequence ID" value="NZ_RCCJ01000001.1"/>
</dbReference>
<accession>A0A497XNS2</accession>
<organism evidence="1 2">
    <name type="scientific">Hydrogenivirga caldilitoris</name>
    <dbReference type="NCBI Taxonomy" id="246264"/>
    <lineage>
        <taxon>Bacteria</taxon>
        <taxon>Pseudomonadati</taxon>
        <taxon>Aquificota</taxon>
        <taxon>Aquificia</taxon>
        <taxon>Aquificales</taxon>
        <taxon>Aquificaceae</taxon>
        <taxon>Hydrogenivirga</taxon>
    </lineage>
</organism>
<dbReference type="OrthoDB" id="13642at2"/>
<comment type="caution">
    <text evidence="1">The sequence shown here is derived from an EMBL/GenBank/DDBJ whole genome shotgun (WGS) entry which is preliminary data.</text>
</comment>
<dbReference type="Proteomes" id="UP000267841">
    <property type="component" value="Unassembled WGS sequence"/>
</dbReference>
<gene>
    <name evidence="1" type="ORF">BCF55_0893</name>
</gene>
<evidence type="ECO:0000313" key="1">
    <source>
        <dbReference type="EMBL" id="RLJ70616.1"/>
    </source>
</evidence>
<keyword evidence="2" id="KW-1185">Reference proteome</keyword>
<sequence length="177" mass="20625">MKALLVLYSELLENGKDKFYRELEKNLYYLRRVVGIDNIYASVSSHFKDIFDRFPDVCLINNLKDTPVFGAYKGLRKLRGDDVLLIDGGVKLSKEVLLRFFNRLNVTVGVVKENWSGIALVKMRDVDYMVRSLERNFENSMLDAFYTLRDIYSIVTEFIPLENERSLPTLNLKEVKP</sequence>
<evidence type="ECO:0000313" key="2">
    <source>
        <dbReference type="Proteomes" id="UP000267841"/>
    </source>
</evidence>